<dbReference type="AlphaFoldDB" id="A0A519BK20"/>
<organism evidence="1 2">
    <name type="scientific">Candidatus Acididesulfobacter diazotrophicus</name>
    <dbReference type="NCBI Taxonomy" id="2597226"/>
    <lineage>
        <taxon>Bacteria</taxon>
        <taxon>Deltaproteobacteria</taxon>
        <taxon>Candidatus Acidulodesulfobacterales</taxon>
        <taxon>Candidatus Acididesulfobacter</taxon>
    </lineage>
</organism>
<sequence>MSIKSISKTVLKKMLISFMKLILTKSVLASKLLKSILNRFPNIKNRLRNLAVNRGLINEQTDIQPAIAEPTDIIANMSNLPPRAAKIYNDITTEIQSAIAETSDIQPAIAEPTDIIANISNLPMHAAKIYYDIKKEIEVRKCRCE</sequence>
<name>A0A519BK20_9DELT</name>
<dbReference type="Proteomes" id="UP000319296">
    <property type="component" value="Unassembled WGS sequence"/>
</dbReference>
<evidence type="ECO:0000313" key="2">
    <source>
        <dbReference type="Proteomes" id="UP000319296"/>
    </source>
</evidence>
<accession>A0A519BK20</accession>
<protein>
    <submittedName>
        <fullName evidence="1">Uncharacterized protein</fullName>
    </submittedName>
</protein>
<reference evidence="1 2" key="1">
    <citation type="journal article" date="2019" name="ISME J.">
        <title>Insights into ecological role of a new deltaproteobacterial order Candidatus Acidulodesulfobacterales by metagenomics and metatranscriptomics.</title>
        <authorList>
            <person name="Tan S."/>
            <person name="Liu J."/>
            <person name="Fang Y."/>
            <person name="Hedlund B.P."/>
            <person name="Lian Z.H."/>
            <person name="Huang L.Y."/>
            <person name="Li J.T."/>
            <person name="Huang L.N."/>
            <person name="Li W.J."/>
            <person name="Jiang H.C."/>
            <person name="Dong H.L."/>
            <person name="Shu W.S."/>
        </authorList>
    </citation>
    <scope>NUCLEOTIDE SEQUENCE [LARGE SCALE GENOMIC DNA]</scope>
    <source>
        <strain evidence="1">AP1</strain>
    </source>
</reference>
<evidence type="ECO:0000313" key="1">
    <source>
        <dbReference type="EMBL" id="RZD17596.1"/>
    </source>
</evidence>
<proteinExistence type="predicted"/>
<comment type="caution">
    <text evidence="1">The sequence shown here is derived from an EMBL/GenBank/DDBJ whole genome shotgun (WGS) entry which is preliminary data.</text>
</comment>
<dbReference type="EMBL" id="SGBB01000030">
    <property type="protein sequence ID" value="RZD17596.1"/>
    <property type="molecule type" value="Genomic_DNA"/>
</dbReference>
<gene>
    <name evidence="1" type="ORF">EVG15_10320</name>
</gene>